<dbReference type="PIRSF" id="PIRSF000204">
    <property type="entry name" value="PNTB"/>
    <property type="match status" value="1"/>
</dbReference>
<dbReference type="PANTHER" id="PTHR44758">
    <property type="entry name" value="NAD(P) TRANSHYDROGENASE SUBUNIT BETA"/>
    <property type="match status" value="1"/>
</dbReference>
<keyword evidence="11 16" id="KW-1278">Translocase</keyword>
<comment type="caution">
    <text evidence="19">The sequence shown here is derived from an EMBL/GenBank/DDBJ whole genome shotgun (WGS) entry which is preliminary data.</text>
</comment>
<comment type="subunit">
    <text evidence="4">Heterodimer of an alpha and a beta chain.</text>
</comment>
<evidence type="ECO:0000256" key="3">
    <source>
        <dbReference type="ARBA" id="ARBA00007919"/>
    </source>
</evidence>
<feature type="transmembrane region" description="Helical" evidence="17">
    <location>
        <begin position="35"/>
        <end position="53"/>
    </location>
</feature>
<comment type="catalytic activity">
    <reaction evidence="15 16">
        <text>NAD(+) + NADPH + H(+)(in) = NADH + NADP(+) + H(+)(out)</text>
        <dbReference type="Rhea" id="RHEA:47992"/>
        <dbReference type="ChEBI" id="CHEBI:15378"/>
        <dbReference type="ChEBI" id="CHEBI:57540"/>
        <dbReference type="ChEBI" id="CHEBI:57783"/>
        <dbReference type="ChEBI" id="CHEBI:57945"/>
        <dbReference type="ChEBI" id="CHEBI:58349"/>
        <dbReference type="EC" id="7.1.1.1"/>
    </reaction>
</comment>
<evidence type="ECO:0000256" key="14">
    <source>
        <dbReference type="ARBA" id="ARBA00023136"/>
    </source>
</evidence>
<gene>
    <name evidence="19" type="primary">pntB</name>
    <name evidence="19" type="ORF">ABUE30_09885</name>
</gene>
<evidence type="ECO:0000256" key="12">
    <source>
        <dbReference type="ARBA" id="ARBA00022989"/>
    </source>
</evidence>
<feature type="transmembrane region" description="Helical" evidence="17">
    <location>
        <begin position="215"/>
        <end position="235"/>
    </location>
</feature>
<dbReference type="InterPro" id="IPR034300">
    <property type="entry name" value="PNTB-like"/>
</dbReference>
<evidence type="ECO:0000256" key="6">
    <source>
        <dbReference type="ARBA" id="ARBA00014581"/>
    </source>
</evidence>
<comment type="function">
    <text evidence="1 16">The transhydrogenation between NADH and NADP is coupled to respiration and ATP hydrolysis and functions as a proton pump across the membrane.</text>
</comment>
<dbReference type="EMBL" id="JBEQCT010000004">
    <property type="protein sequence ID" value="MFM2485368.1"/>
    <property type="molecule type" value="Genomic_DNA"/>
</dbReference>
<keyword evidence="14 16" id="KW-0472">Membrane</keyword>
<feature type="transmembrane region" description="Helical" evidence="17">
    <location>
        <begin position="59"/>
        <end position="77"/>
    </location>
</feature>
<evidence type="ECO:0000256" key="7">
    <source>
        <dbReference type="ARBA" id="ARBA00022475"/>
    </source>
</evidence>
<accession>A0ABW9G702</accession>
<feature type="transmembrane region" description="Helical" evidence="17">
    <location>
        <begin position="89"/>
        <end position="108"/>
    </location>
</feature>
<keyword evidence="20" id="KW-1185">Reference proteome</keyword>
<keyword evidence="12 17" id="KW-1133">Transmembrane helix</keyword>
<evidence type="ECO:0000256" key="13">
    <source>
        <dbReference type="ARBA" id="ARBA00023027"/>
    </source>
</evidence>
<sequence length="486" mass="51036">MSHGLLIAAYLVAALLFIASLAGLSRQQSARRGNLFGIIGMVIAIVATLLAVHLHGVGWIIFFAVIIGGGIGIRLALKVEMTEMPELVAILHSFVGLAAVLVGFSSALELHGNLAGLQAFSEQVNQVSAMLGSHLPNPAMLPINSSALLIHQWEIVLGIFIGAVTFTGSIVAFGKLHGLLKSTPLTLPGKHWLNIAMLVASFGLGITYINYASVWTLIVMTLIAFVFGYHLVSAIGGADMPVVVSMLNSYSGWAAAAAGFMLGNNLLIITGALVGSSGAILSYIMCQAMNRSFVSVILGGFGAEGGSFTDSEAGEYHETTAIEVAELLKNANSVVIAPGYGMAVAQAQYPVASICQKLRDSGVTVRFAIHPVAGRLPGHMNVLLAEAKVPYDIVLEMDEINDDFSSTDVVLVIGANDTVNPAAKEPGSPIAGMPVLEVWDAAQVVVFKRSMATGYAGVQNPLFFKDNTQMLFGDAKASVEQILQSL</sequence>
<dbReference type="Gene3D" id="3.40.50.1220">
    <property type="entry name" value="TPP-binding domain"/>
    <property type="match status" value="1"/>
</dbReference>
<keyword evidence="7 16" id="KW-1003">Cell membrane</keyword>
<keyword evidence="9 17" id="KW-0812">Transmembrane</keyword>
<keyword evidence="13 16" id="KW-0520">NAD</keyword>
<protein>
    <recommendedName>
        <fullName evidence="6 16">NAD(P) transhydrogenase subunit beta</fullName>
        <ecNumber evidence="5 16">7.1.1.1</ecNumber>
    </recommendedName>
    <alternativeName>
        <fullName evidence="16">Nicotinamide nucleotide transhydrogenase subunit beta</fullName>
    </alternativeName>
</protein>
<feature type="transmembrane region" description="Helical" evidence="17">
    <location>
        <begin position="266"/>
        <end position="286"/>
    </location>
</feature>
<organism evidence="19 20">
    <name type="scientific">Celerinatantimonas yamalensis</name>
    <dbReference type="NCBI Taxonomy" id="559956"/>
    <lineage>
        <taxon>Bacteria</taxon>
        <taxon>Pseudomonadati</taxon>
        <taxon>Pseudomonadota</taxon>
        <taxon>Gammaproteobacteria</taxon>
        <taxon>Celerinatantimonadaceae</taxon>
        <taxon>Celerinatantimonas</taxon>
    </lineage>
</organism>
<dbReference type="PANTHER" id="PTHR44758:SF1">
    <property type="entry name" value="NAD(P) TRANSHYDROGENASE SUBUNIT BETA"/>
    <property type="match status" value="1"/>
</dbReference>
<dbReference type="EC" id="7.1.1.1" evidence="5 16"/>
<dbReference type="SUPFAM" id="SSF52467">
    <property type="entry name" value="DHS-like NAD/FAD-binding domain"/>
    <property type="match status" value="1"/>
</dbReference>
<dbReference type="RefSeq" id="WP_408623600.1">
    <property type="nucleotide sequence ID" value="NZ_JBEQCT010000004.1"/>
</dbReference>
<proteinExistence type="inferred from homology"/>
<dbReference type="Pfam" id="PF02233">
    <property type="entry name" value="PNTB"/>
    <property type="match status" value="1"/>
</dbReference>
<dbReference type="NCBIfam" id="NF006974">
    <property type="entry name" value="PRK09444.1"/>
    <property type="match status" value="1"/>
</dbReference>
<evidence type="ECO:0000256" key="16">
    <source>
        <dbReference type="PIRNR" id="PIRNR000204"/>
    </source>
</evidence>
<dbReference type="Proteomes" id="UP001629953">
    <property type="component" value="Unassembled WGS sequence"/>
</dbReference>
<keyword evidence="8 16" id="KW-0997">Cell inner membrane</keyword>
<comment type="subcellular location">
    <subcellularLocation>
        <location evidence="2">Cell inner membrane</location>
        <topology evidence="2">Multi-pass membrane protein</topology>
    </subcellularLocation>
</comment>
<evidence type="ECO:0000259" key="18">
    <source>
        <dbReference type="Pfam" id="PF02233"/>
    </source>
</evidence>
<feature type="transmembrane region" description="Helical" evidence="17">
    <location>
        <begin position="155"/>
        <end position="180"/>
    </location>
</feature>
<dbReference type="InterPro" id="IPR012136">
    <property type="entry name" value="NADH_DH_b"/>
</dbReference>
<evidence type="ECO:0000256" key="8">
    <source>
        <dbReference type="ARBA" id="ARBA00022519"/>
    </source>
</evidence>
<evidence type="ECO:0000256" key="10">
    <source>
        <dbReference type="ARBA" id="ARBA00022857"/>
    </source>
</evidence>
<keyword evidence="10 16" id="KW-0521">NADP</keyword>
<evidence type="ECO:0000256" key="9">
    <source>
        <dbReference type="ARBA" id="ARBA00022692"/>
    </source>
</evidence>
<name>A0ABW9G702_9GAMM</name>
<evidence type="ECO:0000256" key="11">
    <source>
        <dbReference type="ARBA" id="ARBA00022967"/>
    </source>
</evidence>
<comment type="similarity">
    <text evidence="3 16">Belongs to the PNT beta subunit family.</text>
</comment>
<evidence type="ECO:0000256" key="17">
    <source>
        <dbReference type="SAM" id="Phobius"/>
    </source>
</evidence>
<evidence type="ECO:0000256" key="1">
    <source>
        <dbReference type="ARBA" id="ARBA00003943"/>
    </source>
</evidence>
<feature type="domain" description="NADP transhydrogenase beta-like" evidence="18">
    <location>
        <begin position="8"/>
        <end position="484"/>
    </location>
</feature>
<dbReference type="InterPro" id="IPR029035">
    <property type="entry name" value="DHS-like_NAD/FAD-binding_dom"/>
</dbReference>
<evidence type="ECO:0000256" key="15">
    <source>
        <dbReference type="ARBA" id="ARBA00048202"/>
    </source>
</evidence>
<feature type="transmembrane region" description="Helical" evidence="17">
    <location>
        <begin position="192"/>
        <end position="209"/>
    </location>
</feature>
<evidence type="ECO:0000313" key="19">
    <source>
        <dbReference type="EMBL" id="MFM2485368.1"/>
    </source>
</evidence>
<reference evidence="19 20" key="1">
    <citation type="journal article" date="2013" name="Int. J. Syst. Evol. Microbiol.">
        <title>Celerinatantimonas yamalensis sp. nov., a cold-adapted diazotrophic bacterium from a cold permafrost brine.</title>
        <authorList>
            <person name="Shcherbakova V."/>
            <person name="Chuvilskaya N."/>
            <person name="Rivkina E."/>
            <person name="Demidov N."/>
            <person name="Uchaeva V."/>
            <person name="Suetin S."/>
            <person name="Suzina N."/>
            <person name="Gilichinsky D."/>
        </authorList>
    </citation>
    <scope>NUCLEOTIDE SEQUENCE [LARGE SCALE GENOMIC DNA]</scope>
    <source>
        <strain evidence="19 20">C7</strain>
    </source>
</reference>
<evidence type="ECO:0000256" key="2">
    <source>
        <dbReference type="ARBA" id="ARBA00004429"/>
    </source>
</evidence>
<evidence type="ECO:0000256" key="4">
    <source>
        <dbReference type="ARBA" id="ARBA00011870"/>
    </source>
</evidence>
<evidence type="ECO:0000256" key="5">
    <source>
        <dbReference type="ARBA" id="ARBA00012943"/>
    </source>
</evidence>
<feature type="transmembrane region" description="Helical" evidence="17">
    <location>
        <begin position="6"/>
        <end position="23"/>
    </location>
</feature>
<evidence type="ECO:0000313" key="20">
    <source>
        <dbReference type="Proteomes" id="UP001629953"/>
    </source>
</evidence>